<accession>A0A3N4PE29</accession>
<reference evidence="1 2" key="1">
    <citation type="submission" date="2018-11" db="EMBL/GenBank/DDBJ databases">
        <title>Chitinophaga lutea sp.nov., isolate from arsenic contaminated soil.</title>
        <authorList>
            <person name="Zong Y."/>
        </authorList>
    </citation>
    <scope>NUCLEOTIDE SEQUENCE [LARGE SCALE GENOMIC DNA]</scope>
    <source>
        <strain evidence="1 2">ZY74</strain>
    </source>
</reference>
<proteinExistence type="predicted"/>
<evidence type="ECO:0000313" key="2">
    <source>
        <dbReference type="Proteomes" id="UP000278351"/>
    </source>
</evidence>
<protein>
    <submittedName>
        <fullName evidence="1">Winged helix DNA-binding domain-containing protein</fullName>
    </submittedName>
</protein>
<dbReference type="EMBL" id="RPDH01000003">
    <property type="protein sequence ID" value="RPE05698.1"/>
    <property type="molecule type" value="Genomic_DNA"/>
</dbReference>
<evidence type="ECO:0000313" key="1">
    <source>
        <dbReference type="EMBL" id="RPE05698.1"/>
    </source>
</evidence>
<dbReference type="PANTHER" id="PTHR38479:SF2">
    <property type="entry name" value="WINGED HELIX DNA-BINDING DOMAIN-CONTAINING PROTEIN"/>
    <property type="match status" value="1"/>
</dbReference>
<gene>
    <name evidence="1" type="ORF">EGT74_25355</name>
</gene>
<sequence length="336" mass="38184">MHPDDILRQRLYNQQIALPAFERPEDIVQWLTAMQAQEYARAKWAIALRGVGLNDRAVEQAFNDGKILRTHLMRPTWHFVHPADIRWMLLLTAPRVHQANAYYYKQLELDAKTMDRCNKVISKALTGQFLTRAALKTALEKAKINADGLRLAYIVMYAELEGVLCSGPRQGKQFTYALLEERAPAVKKLNRKEALRLFAERYFTSRGPATVKDFSYWSGLTMKEAQEGAASLPPAFEKENDLIFKPVTIPAGKKLQTTFLMPDYDEYGMSYKDRSAMLTDGGVPAWDRYIVCEGKPAGGWRKLEGADLETELFVPLPKTKMAAVDRAIEKFQAFLG</sequence>
<comment type="caution">
    <text evidence="1">The sequence shown here is derived from an EMBL/GenBank/DDBJ whole genome shotgun (WGS) entry which is preliminary data.</text>
</comment>
<keyword evidence="1" id="KW-0238">DNA-binding</keyword>
<organism evidence="1 2">
    <name type="scientific">Chitinophaga lutea</name>
    <dbReference type="NCBI Taxonomy" id="2488634"/>
    <lineage>
        <taxon>Bacteria</taxon>
        <taxon>Pseudomonadati</taxon>
        <taxon>Bacteroidota</taxon>
        <taxon>Chitinophagia</taxon>
        <taxon>Chitinophagales</taxon>
        <taxon>Chitinophagaceae</taxon>
        <taxon>Chitinophaga</taxon>
    </lineage>
</organism>
<dbReference type="OrthoDB" id="2210247at2"/>
<dbReference type="Proteomes" id="UP000278351">
    <property type="component" value="Unassembled WGS sequence"/>
</dbReference>
<dbReference type="Pfam" id="PF06224">
    <property type="entry name" value="AlkZ-like"/>
    <property type="match status" value="1"/>
</dbReference>
<dbReference type="AlphaFoldDB" id="A0A3N4PE29"/>
<dbReference type="PANTHER" id="PTHR38479">
    <property type="entry name" value="LMO0824 PROTEIN"/>
    <property type="match status" value="1"/>
</dbReference>
<keyword evidence="2" id="KW-1185">Reference proteome</keyword>
<dbReference type="RefSeq" id="WP_123849349.1">
    <property type="nucleotide sequence ID" value="NZ_RPDH01000003.1"/>
</dbReference>
<dbReference type="InterPro" id="IPR009351">
    <property type="entry name" value="AlkZ-like"/>
</dbReference>
<name>A0A3N4PE29_9BACT</name>
<dbReference type="GO" id="GO:0003677">
    <property type="term" value="F:DNA binding"/>
    <property type="evidence" value="ECO:0007669"/>
    <property type="project" value="UniProtKB-KW"/>
</dbReference>